<evidence type="ECO:0000313" key="3">
    <source>
        <dbReference type="Proteomes" id="UP000681155"/>
    </source>
</evidence>
<feature type="domain" description="N-acetyltransferase" evidence="1">
    <location>
        <begin position="359"/>
        <end position="505"/>
    </location>
</feature>
<organism evidence="2 3">
    <name type="scientific">Pseudomonas hormoni</name>
    <dbReference type="NCBI Taxonomy" id="3093767"/>
    <lineage>
        <taxon>Bacteria</taxon>
        <taxon>Pseudomonadati</taxon>
        <taxon>Pseudomonadota</taxon>
        <taxon>Gammaproteobacteria</taxon>
        <taxon>Pseudomonadales</taxon>
        <taxon>Pseudomonadaceae</taxon>
        <taxon>Pseudomonas</taxon>
    </lineage>
</organism>
<gene>
    <name evidence="2" type="primary">pseG</name>
    <name evidence="2" type="ORF">KJF94_22285</name>
</gene>
<dbReference type="RefSeq" id="WP_214378838.1">
    <property type="nucleotide sequence ID" value="NZ_CP075566.1"/>
</dbReference>
<dbReference type="Gene3D" id="3.40.50.2000">
    <property type="entry name" value="Glycogen Phosphorylase B"/>
    <property type="match status" value="1"/>
</dbReference>
<dbReference type="SUPFAM" id="SSF55729">
    <property type="entry name" value="Acyl-CoA N-acyltransferases (Nat)"/>
    <property type="match status" value="1"/>
</dbReference>
<evidence type="ECO:0000313" key="2">
    <source>
        <dbReference type="EMBL" id="QVW22564.1"/>
    </source>
</evidence>
<proteinExistence type="predicted"/>
<dbReference type="InterPro" id="IPR020023">
    <property type="entry name" value="PseG"/>
</dbReference>
<protein>
    <submittedName>
        <fullName evidence="2">UDP-2,4-diacetamido-2,4, 6-trideoxy-beta-L-altropyranose hydrolase</fullName>
        <ecNumber evidence="2">3.6.1.57</ecNumber>
    </submittedName>
</protein>
<dbReference type="PANTHER" id="PTHR21015">
    <property type="entry name" value="UDP-N-ACETYLGLUCOSAMINE--N-ACETYLMURAMYL-(PENTAPEPTIDE) PYROPHOSPHORYL-UNDECAPRENOL N-ACETYLGLUCOSAMINE TRANSFERASE 1"/>
    <property type="match status" value="1"/>
</dbReference>
<name>A0ABX8EV85_9PSED</name>
<dbReference type="SUPFAM" id="SSF53756">
    <property type="entry name" value="UDP-Glycosyltransferase/glycogen phosphorylase"/>
    <property type="match status" value="1"/>
</dbReference>
<dbReference type="NCBIfam" id="TIGR03590">
    <property type="entry name" value="PseG"/>
    <property type="match status" value="1"/>
</dbReference>
<dbReference type="Gene3D" id="3.40.630.30">
    <property type="match status" value="1"/>
</dbReference>
<dbReference type="Pfam" id="PF00583">
    <property type="entry name" value="Acetyltransf_1"/>
    <property type="match status" value="1"/>
</dbReference>
<sequence length="505" mass="55864">MNIVLRVDAGQRMGTGHFMRCLTLADTLAQRGAQCVFLCRELPSHLAQLLARHGHALRSLPARENDTPDTGLAHADWLGTTQVTDAADSLEALLGQAWDWLIVDHYALDRHWEMRLRQAVRRILVIDDLADRQHECDLLLDQNLYQDMQSRYDGKVPEVCQLLLGPRFALLRDEFRRLRVNLPPRGEEIKRVLVFFGGVDEHNFTGQALAAVPGIAQAGVEVDVVLGALHPQRAAIETLCQHQGYRCHVQTTRMAELMASADLAIGAGGTATWERCSLGLPTLALSTADNQTRQLADAASRGLVYTLQAGEDFQADLALHLKALQQNPALRTLISNQGMAAVDGLGVQRLAAHMGCTGVDMRAAQPEDSSALYRWRNHPSIRAVSRNTEEIAWEDHCRWFASVLADPQRKLLIGEQGGEPAGVVRFDLEEGGQAEVSIYLVPDAASRSRGGDLLQSAEDWIVRHCADVRWLHAQVKGSNKRSNGLFMAAGYDIDITRFSKKLHEL</sequence>
<dbReference type="EC" id="3.6.1.57" evidence="2"/>
<keyword evidence="3" id="KW-1185">Reference proteome</keyword>
<dbReference type="InterPro" id="IPR000182">
    <property type="entry name" value="GNAT_dom"/>
</dbReference>
<dbReference type="GO" id="GO:0016787">
    <property type="term" value="F:hydrolase activity"/>
    <property type="evidence" value="ECO:0007669"/>
    <property type="project" value="UniProtKB-KW"/>
</dbReference>
<accession>A0ABX8EV85</accession>
<evidence type="ECO:0000259" key="1">
    <source>
        <dbReference type="PROSITE" id="PS51186"/>
    </source>
</evidence>
<reference evidence="2 3" key="1">
    <citation type="submission" date="2021-05" db="EMBL/GenBank/DDBJ databases">
        <title>Complete genome of the cytokinin-producing biocontrol strain Pseudomonas fluorescens G20-18.</title>
        <authorList>
            <person name="Nielsen T.K."/>
            <person name="Mekureyaw M.F."/>
            <person name="Hansen L.H."/>
            <person name="Nicolaisen M.H."/>
            <person name="Roitsch T.G."/>
            <person name="Hennessy R.C."/>
        </authorList>
    </citation>
    <scope>NUCLEOTIDE SEQUENCE [LARGE SCALE GENOMIC DNA]</scope>
    <source>
        <strain evidence="2 3">G20-18</strain>
    </source>
</reference>
<dbReference type="PANTHER" id="PTHR21015:SF22">
    <property type="entry name" value="GLYCOSYLTRANSFERASE"/>
    <property type="match status" value="1"/>
</dbReference>
<dbReference type="InterPro" id="IPR016181">
    <property type="entry name" value="Acyl_CoA_acyltransferase"/>
</dbReference>
<keyword evidence="2" id="KW-0378">Hydrolase</keyword>
<dbReference type="Proteomes" id="UP000681155">
    <property type="component" value="Chromosome"/>
</dbReference>
<dbReference type="EMBL" id="CP075566">
    <property type="protein sequence ID" value="QVW22564.1"/>
    <property type="molecule type" value="Genomic_DNA"/>
</dbReference>
<dbReference type="Gene3D" id="3.40.50.11190">
    <property type="match status" value="1"/>
</dbReference>
<dbReference type="PROSITE" id="PS51186">
    <property type="entry name" value="GNAT"/>
    <property type="match status" value="1"/>
</dbReference>